<feature type="domain" description="Reverse transcriptase" evidence="3">
    <location>
        <begin position="71"/>
        <end position="373"/>
    </location>
</feature>
<dbReference type="InterPro" id="IPR051083">
    <property type="entry name" value="GrpII_Intron_Splice-Mob/Def"/>
</dbReference>
<dbReference type="Pfam" id="PF00078">
    <property type="entry name" value="RVT_1"/>
    <property type="match status" value="1"/>
</dbReference>
<dbReference type="AlphaFoldDB" id="A0A6L5XLF4"/>
<gene>
    <name evidence="4" type="primary">ltrA</name>
    <name evidence="4" type="ORF">FYJ44_08065</name>
</gene>
<protein>
    <submittedName>
        <fullName evidence="4">Group II intron reverse transcriptase/maturase</fullName>
        <ecNumber evidence="4">2.7.7.49</ecNumber>
    </submittedName>
</protein>
<dbReference type="CDD" id="cd00085">
    <property type="entry name" value="HNHc"/>
    <property type="match status" value="1"/>
</dbReference>
<dbReference type="SMART" id="SM00507">
    <property type="entry name" value="HNHc"/>
    <property type="match status" value="1"/>
</dbReference>
<dbReference type="EMBL" id="VUMH01000007">
    <property type="protein sequence ID" value="MSS27996.1"/>
    <property type="molecule type" value="Genomic_DNA"/>
</dbReference>
<keyword evidence="4" id="KW-0808">Transferase</keyword>
<keyword evidence="4" id="KW-0695">RNA-directed DNA polymerase</keyword>
<dbReference type="InterPro" id="IPR043502">
    <property type="entry name" value="DNA/RNA_pol_sf"/>
</dbReference>
<dbReference type="PROSITE" id="PS50878">
    <property type="entry name" value="RT_POL"/>
    <property type="match status" value="1"/>
</dbReference>
<dbReference type="EC" id="2.7.7.49" evidence="4"/>
<dbReference type="Pfam" id="PF21368">
    <property type="entry name" value="AI2M-like_HNH"/>
    <property type="match status" value="1"/>
</dbReference>
<dbReference type="Pfam" id="PF01348">
    <property type="entry name" value="Intron_maturas2"/>
    <property type="match status" value="1"/>
</dbReference>
<sequence length="625" mass="72917">MRTETTIKAMNSIAKVSMSGRRVNGLFRLATNPEVLWKQAYANIYSNKGAITKGVDRNTLDGFSEERVNHLIGLLARREYCPKPVRRTYIPKKNGKLRPLGIPTGDDKLVQEVVRILLEQIYEPIFSENSHGFRPGKSCHSALRQVKNVWNGTKWIIEFDIKGFFDNINHNKMIEFLEKKIDDKRIIHIIRQMLKAGYAQDWKYNATWSGTPQGGVISPILANIYLHELDTFMEDMICQFNKGERRKDNPDYKKLCRQMIIINRELRELRQKFKEGKPLNDARKEILRERREIQKKMRVINSRLHVDSEYRRLRYVRYADDFIIGVIGTRKEAESVMLQVKEYINNVLLLEVSEEKTCIADANDGVRFLGYDIKTYTSTKTTKIAWGKGTCNRRTISEKMQLHIPSEKMFQYASKNGYGDMAIFRPKSRPALLRRSDVEILMTYNAEMRGLANYYSLAQGYKTALQRVIGLAQWSFFATLSHKHKSSIGKVARKMKLSAQSGYELKVNINGIPKSYRLFRLKDHEPPKIHNSNVDTPWDTTRFTMTRSELVQRLNANTCEYCGKTGGYMEVHHIKALKDVQGKKQLWQQMMCAMRRKTMVLCVDCHNELHRRDLPYWRAKARRHP</sequence>
<accession>A0A6L5XLF4</accession>
<feature type="coiled-coil region" evidence="2">
    <location>
        <begin position="252"/>
        <end position="299"/>
    </location>
</feature>
<dbReference type="PANTHER" id="PTHR34047:SF8">
    <property type="entry name" value="PROTEIN YKFC"/>
    <property type="match status" value="1"/>
</dbReference>
<dbReference type="CDD" id="cd01651">
    <property type="entry name" value="RT_G2_intron"/>
    <property type="match status" value="1"/>
</dbReference>
<evidence type="ECO:0000313" key="4">
    <source>
        <dbReference type="EMBL" id="MSS27996.1"/>
    </source>
</evidence>
<proteinExistence type="inferred from homology"/>
<organism evidence="4 5">
    <name type="scientific">Desulfovibrio porci</name>
    <dbReference type="NCBI Taxonomy" id="2605782"/>
    <lineage>
        <taxon>Bacteria</taxon>
        <taxon>Pseudomonadati</taxon>
        <taxon>Thermodesulfobacteriota</taxon>
        <taxon>Desulfovibrionia</taxon>
        <taxon>Desulfovibrionales</taxon>
        <taxon>Desulfovibrionaceae</taxon>
        <taxon>Desulfovibrio</taxon>
    </lineage>
</organism>
<dbReference type="InterPro" id="IPR024937">
    <property type="entry name" value="Domain_X"/>
</dbReference>
<dbReference type="SUPFAM" id="SSF56672">
    <property type="entry name" value="DNA/RNA polymerases"/>
    <property type="match status" value="1"/>
</dbReference>
<dbReference type="Proteomes" id="UP000477488">
    <property type="component" value="Unassembled WGS sequence"/>
</dbReference>
<dbReference type="InterPro" id="IPR000477">
    <property type="entry name" value="RT_dom"/>
</dbReference>
<keyword evidence="2" id="KW-0175">Coiled coil</keyword>
<comment type="caution">
    <text evidence="4">The sequence shown here is derived from an EMBL/GenBank/DDBJ whole genome shotgun (WGS) entry which is preliminary data.</text>
</comment>
<evidence type="ECO:0000256" key="1">
    <source>
        <dbReference type="ARBA" id="ARBA00034120"/>
    </source>
</evidence>
<dbReference type="GO" id="GO:0003964">
    <property type="term" value="F:RNA-directed DNA polymerase activity"/>
    <property type="evidence" value="ECO:0007669"/>
    <property type="project" value="UniProtKB-KW"/>
</dbReference>
<name>A0A6L5XLF4_9BACT</name>
<dbReference type="Gene3D" id="1.10.30.50">
    <property type="match status" value="1"/>
</dbReference>
<evidence type="ECO:0000259" key="3">
    <source>
        <dbReference type="PROSITE" id="PS50878"/>
    </source>
</evidence>
<dbReference type="GO" id="GO:0006397">
    <property type="term" value="P:mRNA processing"/>
    <property type="evidence" value="ECO:0007669"/>
    <property type="project" value="InterPro"/>
</dbReference>
<dbReference type="InterPro" id="IPR049030">
    <property type="entry name" value="AI2M-like_HNH"/>
</dbReference>
<evidence type="ECO:0000313" key="5">
    <source>
        <dbReference type="Proteomes" id="UP000477488"/>
    </source>
</evidence>
<reference evidence="4 5" key="1">
    <citation type="submission" date="2019-09" db="EMBL/GenBank/DDBJ databases">
        <title>In-depth cultivation of the pig gut microbiome towards novel bacterial diversity and tailored functional studies.</title>
        <authorList>
            <person name="Wylensek D."/>
            <person name="Hitch T.C.A."/>
            <person name="Clavel T."/>
        </authorList>
    </citation>
    <scope>NUCLEOTIDE SEQUENCE [LARGE SCALE GENOMIC DNA]</scope>
    <source>
        <strain evidence="4 5">PG-178-WT-4</strain>
    </source>
</reference>
<keyword evidence="5" id="KW-1185">Reference proteome</keyword>
<comment type="similarity">
    <text evidence="1">Belongs to the bacterial reverse transcriptase family.</text>
</comment>
<dbReference type="PANTHER" id="PTHR34047">
    <property type="entry name" value="NUCLEAR INTRON MATURASE 1, MITOCHONDRIAL-RELATED"/>
    <property type="match status" value="1"/>
</dbReference>
<keyword evidence="4" id="KW-0548">Nucleotidyltransferase</keyword>
<evidence type="ECO:0000256" key="2">
    <source>
        <dbReference type="SAM" id="Coils"/>
    </source>
</evidence>
<dbReference type="InterPro" id="IPR030931">
    <property type="entry name" value="Group_II_RT_mat"/>
</dbReference>
<dbReference type="NCBIfam" id="TIGR04416">
    <property type="entry name" value="group_II_RT_mat"/>
    <property type="match status" value="1"/>
</dbReference>
<dbReference type="InterPro" id="IPR003615">
    <property type="entry name" value="HNH_nuc"/>
</dbReference>